<dbReference type="EMBL" id="BGZK01000536">
    <property type="protein sequence ID" value="GBP49068.1"/>
    <property type="molecule type" value="Genomic_DNA"/>
</dbReference>
<reference evidence="2 3" key="1">
    <citation type="journal article" date="2019" name="Commun. Biol.">
        <title>The bagworm genome reveals a unique fibroin gene that provides high tensile strength.</title>
        <authorList>
            <person name="Kono N."/>
            <person name="Nakamura H."/>
            <person name="Ohtoshi R."/>
            <person name="Tomita M."/>
            <person name="Numata K."/>
            <person name="Arakawa K."/>
        </authorList>
    </citation>
    <scope>NUCLEOTIDE SEQUENCE [LARGE SCALE GENOMIC DNA]</scope>
</reference>
<sequence length="146" mass="16435">MVGIFTGPCESEAVETMSVSRGRWPPSLISWRRPEGEGRARKEKESDRTDNQMLDQNQPENAQLLFYKKPMTKQIVGSRGRWSIAVRGVAVRSQRSFLVGINKEGRGRTALVSRPCVSGASLRALRQRPARERVLNTDGVQWPVDN</sequence>
<keyword evidence="3" id="KW-1185">Reference proteome</keyword>
<feature type="region of interest" description="Disordered" evidence="1">
    <location>
        <begin position="16"/>
        <end position="59"/>
    </location>
</feature>
<organism evidence="2 3">
    <name type="scientific">Eumeta variegata</name>
    <name type="common">Bagworm moth</name>
    <name type="synonym">Eumeta japonica</name>
    <dbReference type="NCBI Taxonomy" id="151549"/>
    <lineage>
        <taxon>Eukaryota</taxon>
        <taxon>Metazoa</taxon>
        <taxon>Ecdysozoa</taxon>
        <taxon>Arthropoda</taxon>
        <taxon>Hexapoda</taxon>
        <taxon>Insecta</taxon>
        <taxon>Pterygota</taxon>
        <taxon>Neoptera</taxon>
        <taxon>Endopterygota</taxon>
        <taxon>Lepidoptera</taxon>
        <taxon>Glossata</taxon>
        <taxon>Ditrysia</taxon>
        <taxon>Tineoidea</taxon>
        <taxon>Psychidae</taxon>
        <taxon>Oiketicinae</taxon>
        <taxon>Eumeta</taxon>
    </lineage>
</organism>
<gene>
    <name evidence="2" type="ORF">EVAR_81628_1</name>
</gene>
<name>A0A4C1WCF0_EUMVA</name>
<dbReference type="AlphaFoldDB" id="A0A4C1WCF0"/>
<dbReference type="Proteomes" id="UP000299102">
    <property type="component" value="Unassembled WGS sequence"/>
</dbReference>
<evidence type="ECO:0000313" key="2">
    <source>
        <dbReference type="EMBL" id="GBP49068.1"/>
    </source>
</evidence>
<accession>A0A4C1WCF0</accession>
<comment type="caution">
    <text evidence="2">The sequence shown here is derived from an EMBL/GenBank/DDBJ whole genome shotgun (WGS) entry which is preliminary data.</text>
</comment>
<proteinExistence type="predicted"/>
<feature type="compositionally biased region" description="Basic and acidic residues" evidence="1">
    <location>
        <begin position="32"/>
        <end position="50"/>
    </location>
</feature>
<evidence type="ECO:0000256" key="1">
    <source>
        <dbReference type="SAM" id="MobiDB-lite"/>
    </source>
</evidence>
<protein>
    <submittedName>
        <fullName evidence="2">Uncharacterized protein</fullName>
    </submittedName>
</protein>
<evidence type="ECO:0000313" key="3">
    <source>
        <dbReference type="Proteomes" id="UP000299102"/>
    </source>
</evidence>